<sequence>MTDYNLGTARGKLEIDYDGSEVRQAIVDLDAATGASQRLEEQNDSTTKSLRESDKQFGSSGTAADGYAKRLEDVRKASADVDKAEKDYKRTLLDSGSTIDDVKAAHDRLGDAKKRHVEATNAERDAHRALSNEMSVGQRVMQAMSGILPNLERRIDRLATVSEDAERKTTGLARGLTGVASVMSKLGPEAAAVAGGFELAAKGVDKFSTSASAGGSHVRNFIRELGGFEVAFGKISGLSLGLPALGGLGAIGGAAGLQGIVEVADAVRQLSGALALLPAAAGGVGVVMGTMKIALHGVGDALKDMMADDPKKFLDDLKDMAPAAAHAMLQVAQFRDQFKLGGAAVQTSFFNQINADIQPLIQTWLPALVAGGSKVAGVLGGMADQFAKLLMQPQMMQAFAAFIDNISKGLQAMAPAMKPILDIFTQLAVVGSSTFQAIGGQITTMFNFFDQVVSKAAASGELHRFIIEGVNGIFHLINALYSFGAAFNHIMDIAERFGGGGLLAWIDKLGQQLNTWTQSAAGQKALTDFFTTLRQATDAFLPILGPLLNGIVSIGSAFTQLGIGIAPAWLEFFKTFAYEMQNDLGPAIVGMGPAINQFIGSMTDVFRQLIQTVGPQLPKIFQDLADAMSQLAPQIPQLVALFISLVESVGPQLPSLFAAVTQAIRDLAPLMPTIIGFVRDFVSIITLLIQGGDKSEQALATLANGIIKVGNAVLDALENKLGKDLPAKAEEWGKSLVTGLIKGMTSAGVLGLLDGATGGLVGSIAKWFQSSPAKVGPFSGSGYTLIRGQKMVTDMADGMARAQPAIEAAAKSTAAAASRALSSGAGGGAAAASGMVGRAGAPAAGGAGTEGGSLLPPWIARADTSILDRYLSHEFPKNRGLAGLAADMGKLLTAAQNGLNLVTQHLVTPLTQTLSLLGKIPALSATLGDRTWRKMTPQQQTEQAMQELQRKALQGQKQGPTWGQVLGTGDAAHLNDPNIPLGVSAASSKEDIQKAIIAAGRARGMNDAAIQTALAVAAAESGFNPTISGGVQGSAGEVLGLYQQSPSSGWGTREQVTDPNYAINKFYDAFAAQLAKNPTDPLLAAVLTQNPQLGAAAQGSQYMRDVQRQIGLAGSILQTLGPGVKGPDWQAITGGGVSTPGAAPITPPAGVPAAPAPGARAYGPVIKNPNGGLNTVGGAPVIVGPDGTLQYAHPTGPGAPPSISANPASRAGTLGGANANYTPATMRAAGIAPLFTKQEPGSMAGAPAWVSQLAAAFGLTASDHADTTLHGGEGQMGSWAFDFSGSVENMQRFANFIRANLASQTLQAIWQNPQTGEQLGIAGGQILGRNQYYTTAGGSYADHTDHVHWATDVPVLFNGQVPPGSMTNLPLAPGATPSPQQAAALAAGYPDVANALGLIKDNTGKSATVNDQLLQAYLQGNPALAAQIDAAKTPGANDSTVLSTLNNITTTINGLKAQDAVGNKNAIDALQNVQNQIAQQNGFTQGQGPVQVFSSVAQGASNIASSIIQAIQGGLDALTATQDIADRAVYGVRNSEDIMKFIDDVQKYIAFAADVANATGAVLSTIAGFVGAGSGSDPSGGAEGAAAALGAAGQIASLIGSALRGINAAIDFGQEVYHIIGTYVGRFVTQLTGLAGTPLMGDVHMELNKNTGQLIAYSADNPENKDVMNVPSFLNQTYDYGSGQNPNPQNNTEFNIYAGPGQSAASLLNESMWMVSTGGFSGGGTGAMSAANF</sequence>
<keyword evidence="3" id="KW-1185">Reference proteome</keyword>
<dbReference type="EMBL" id="MVIL01000003">
    <property type="protein sequence ID" value="ORB81780.1"/>
    <property type="molecule type" value="Genomic_DNA"/>
</dbReference>
<feature type="region of interest" description="Disordered" evidence="1">
    <location>
        <begin position="33"/>
        <end position="64"/>
    </location>
</feature>
<dbReference type="Proteomes" id="UP000192847">
    <property type="component" value="Unassembled WGS sequence"/>
</dbReference>
<dbReference type="RefSeq" id="WP_083186854.1">
    <property type="nucleotide sequence ID" value="NZ_MVIL01000003.1"/>
</dbReference>
<proteinExistence type="predicted"/>
<evidence type="ECO:0000313" key="2">
    <source>
        <dbReference type="EMBL" id="ORB81780.1"/>
    </source>
</evidence>
<evidence type="ECO:0000256" key="1">
    <source>
        <dbReference type="SAM" id="MobiDB-lite"/>
    </source>
</evidence>
<comment type="caution">
    <text evidence="2">The sequence shown here is derived from an EMBL/GenBank/DDBJ whole genome shotgun (WGS) entry which is preliminary data.</text>
</comment>
<reference evidence="2 3" key="1">
    <citation type="submission" date="2017-02" db="EMBL/GenBank/DDBJ databases">
        <title>The new phylogeny of genus Mycobacterium.</title>
        <authorList>
            <person name="Tortoli E."/>
            <person name="Trovato A."/>
            <person name="Cirillo D.M."/>
        </authorList>
    </citation>
    <scope>NUCLEOTIDE SEQUENCE [LARGE SCALE GENOMIC DNA]</scope>
    <source>
        <strain evidence="2 3">CCUG 56329</strain>
    </source>
</reference>
<gene>
    <name evidence="2" type="ORF">BST46_01925</name>
</gene>
<accession>A0ABX3TSI1</accession>
<evidence type="ECO:0008006" key="4">
    <source>
        <dbReference type="Google" id="ProtNLM"/>
    </source>
</evidence>
<evidence type="ECO:0000313" key="3">
    <source>
        <dbReference type="Proteomes" id="UP000192847"/>
    </source>
</evidence>
<name>A0ABX3TSI1_9MYCO</name>
<organism evidence="2 3">
    <name type="scientific">Mycobacterium timonense</name>
    <dbReference type="NCBI Taxonomy" id="701043"/>
    <lineage>
        <taxon>Bacteria</taxon>
        <taxon>Bacillati</taxon>
        <taxon>Actinomycetota</taxon>
        <taxon>Actinomycetes</taxon>
        <taxon>Mycobacteriales</taxon>
        <taxon>Mycobacteriaceae</taxon>
        <taxon>Mycobacterium</taxon>
        <taxon>Mycobacterium avium complex (MAC)</taxon>
    </lineage>
</organism>
<protein>
    <recommendedName>
        <fullName evidence="4">Tape measure protein</fullName>
    </recommendedName>
</protein>